<name>A0A915ITD9_ROMCU</name>
<dbReference type="Proteomes" id="UP000887565">
    <property type="component" value="Unplaced"/>
</dbReference>
<feature type="compositionally biased region" description="Basic and acidic residues" evidence="1">
    <location>
        <begin position="192"/>
        <end position="203"/>
    </location>
</feature>
<evidence type="ECO:0000313" key="3">
    <source>
        <dbReference type="WBParaSite" id="nRc.2.0.1.t17086-RA"/>
    </source>
</evidence>
<keyword evidence="2" id="KW-1185">Reference proteome</keyword>
<feature type="region of interest" description="Disordered" evidence="1">
    <location>
        <begin position="125"/>
        <end position="155"/>
    </location>
</feature>
<evidence type="ECO:0000313" key="2">
    <source>
        <dbReference type="Proteomes" id="UP000887565"/>
    </source>
</evidence>
<proteinExistence type="predicted"/>
<organism evidence="2 3">
    <name type="scientific">Romanomermis culicivorax</name>
    <name type="common">Nematode worm</name>
    <dbReference type="NCBI Taxonomy" id="13658"/>
    <lineage>
        <taxon>Eukaryota</taxon>
        <taxon>Metazoa</taxon>
        <taxon>Ecdysozoa</taxon>
        <taxon>Nematoda</taxon>
        <taxon>Enoplea</taxon>
        <taxon>Dorylaimia</taxon>
        <taxon>Mermithida</taxon>
        <taxon>Mermithoidea</taxon>
        <taxon>Mermithidae</taxon>
        <taxon>Romanomermis</taxon>
    </lineage>
</organism>
<accession>A0A915ITD9</accession>
<reference evidence="3" key="1">
    <citation type="submission" date="2022-11" db="UniProtKB">
        <authorList>
            <consortium name="WormBaseParasite"/>
        </authorList>
    </citation>
    <scope>IDENTIFICATION</scope>
</reference>
<feature type="region of interest" description="Disordered" evidence="1">
    <location>
        <begin position="192"/>
        <end position="222"/>
    </location>
</feature>
<sequence length="252" mass="28353">MCKLKKCNFRDRQKCGVKVAFKRVEKTCLRKCESPGTQDGIWHTKGKSWLQTLKDHVKSSLPNVWLVEACEMHCPTFSNKMGLDVKKQSVKDPGFGNVKKRFSPEMQVNIENNDIFFSGRRRSRMEDNKRNLTNNKGKTPKKVDKPPWTMGQPTRPMVTHSFCSGVKQTDGHQDTGHGDRVDVGLEDLKKADDPYVHRDKRNGDEEDAGQIGHEQGGHKGHANDGYARCFGVGRGQSAPLVSPVDKNFGISM</sequence>
<dbReference type="AlphaFoldDB" id="A0A915ITD9"/>
<evidence type="ECO:0000256" key="1">
    <source>
        <dbReference type="SAM" id="MobiDB-lite"/>
    </source>
</evidence>
<dbReference type="WBParaSite" id="nRc.2.0.1.t17086-RA">
    <property type="protein sequence ID" value="nRc.2.0.1.t17086-RA"/>
    <property type="gene ID" value="nRc.2.0.1.g17086"/>
</dbReference>
<protein>
    <submittedName>
        <fullName evidence="3">Uncharacterized protein</fullName>
    </submittedName>
</protein>